<proteinExistence type="predicted"/>
<dbReference type="GO" id="GO:0004061">
    <property type="term" value="F:arylformamidase activity"/>
    <property type="evidence" value="ECO:0007669"/>
    <property type="project" value="InterPro"/>
</dbReference>
<dbReference type="InterPro" id="IPR007325">
    <property type="entry name" value="KFase/CYL"/>
</dbReference>
<evidence type="ECO:0000313" key="1">
    <source>
        <dbReference type="EMBL" id="NYK10516.1"/>
    </source>
</evidence>
<sequence>MSTPVSTTDVEQYFTTLSNWGRWGEHDRRGALNLITDAVRKAAAGSVRSGTAVSLARDLDPSSPDPLHSGLSDVHRSTDVREVVKATGETFRWDAFADHVALAPHGGNAHLDGFAHYSWDGSYYNGVNAAETTVDGGAPLSVSDAVDGIVTRGVLLDIAGLLGVESVERGYAITVDDILAAEKRQGVTVRAGDALLIHSGNAAAILKDGPLRREDSTASSYAREMGLDASQTGLDAAVLPWIRERDVAVMGADGTHDVQPPQFDDFDFARPIHSVCLVAMGVWLMDNLDLTQLAAVCAEREQWDFLFTALPWRFVGTTSSPLNPVAVL</sequence>
<dbReference type="InterPro" id="IPR037175">
    <property type="entry name" value="KFase_sf"/>
</dbReference>
<name>A0A853DN61_9MICO</name>
<evidence type="ECO:0000313" key="2">
    <source>
        <dbReference type="Proteomes" id="UP000521075"/>
    </source>
</evidence>
<organism evidence="1 2">
    <name type="scientific">Leifsonia naganoensis</name>
    <dbReference type="NCBI Taxonomy" id="150025"/>
    <lineage>
        <taxon>Bacteria</taxon>
        <taxon>Bacillati</taxon>
        <taxon>Actinomycetota</taxon>
        <taxon>Actinomycetes</taxon>
        <taxon>Micrococcales</taxon>
        <taxon>Microbacteriaceae</taxon>
        <taxon>Leifsonia</taxon>
    </lineage>
</organism>
<protein>
    <submittedName>
        <fullName evidence="1">Kynurenine formamidase</fullName>
    </submittedName>
</protein>
<dbReference type="PANTHER" id="PTHR34861">
    <property type="match status" value="1"/>
</dbReference>
<reference evidence="1 2" key="1">
    <citation type="submission" date="2020-07" db="EMBL/GenBank/DDBJ databases">
        <title>Sequencing the genomes of 1000 actinobacteria strains.</title>
        <authorList>
            <person name="Klenk H.-P."/>
        </authorList>
    </citation>
    <scope>NUCLEOTIDE SEQUENCE [LARGE SCALE GENOMIC DNA]</scope>
    <source>
        <strain evidence="1 2">DSM 15166</strain>
    </source>
</reference>
<comment type="caution">
    <text evidence="1">The sequence shown here is derived from an EMBL/GenBank/DDBJ whole genome shotgun (WGS) entry which is preliminary data.</text>
</comment>
<dbReference type="EMBL" id="JACCHJ010000001">
    <property type="protein sequence ID" value="NYK10516.1"/>
    <property type="molecule type" value="Genomic_DNA"/>
</dbReference>
<gene>
    <name evidence="1" type="ORF">HNR14_002397</name>
</gene>
<dbReference type="RefSeq" id="WP_179701240.1">
    <property type="nucleotide sequence ID" value="NZ_BAAAHA010000006.1"/>
</dbReference>
<dbReference type="Pfam" id="PF04199">
    <property type="entry name" value="Cyclase"/>
    <property type="match status" value="1"/>
</dbReference>
<dbReference type="AlphaFoldDB" id="A0A853DN61"/>
<dbReference type="GO" id="GO:0019441">
    <property type="term" value="P:L-tryptophan catabolic process to kynurenine"/>
    <property type="evidence" value="ECO:0007669"/>
    <property type="project" value="InterPro"/>
</dbReference>
<dbReference type="SUPFAM" id="SSF102198">
    <property type="entry name" value="Putative cyclase"/>
    <property type="match status" value="1"/>
</dbReference>
<accession>A0A853DN61</accession>
<keyword evidence="2" id="KW-1185">Reference proteome</keyword>
<dbReference type="Gene3D" id="3.50.30.50">
    <property type="entry name" value="Putative cyclase"/>
    <property type="match status" value="1"/>
</dbReference>
<dbReference type="Proteomes" id="UP000521075">
    <property type="component" value="Unassembled WGS sequence"/>
</dbReference>